<evidence type="ECO:0000313" key="3">
    <source>
        <dbReference type="Proteomes" id="UP000324222"/>
    </source>
</evidence>
<dbReference type="EMBL" id="VSRR010000728">
    <property type="protein sequence ID" value="MPC18989.1"/>
    <property type="molecule type" value="Genomic_DNA"/>
</dbReference>
<name>A0A5B7DCN7_PORTR</name>
<reference evidence="2 3" key="1">
    <citation type="submission" date="2019-05" db="EMBL/GenBank/DDBJ databases">
        <title>Another draft genome of Portunus trituberculatus and its Hox gene families provides insights of decapod evolution.</title>
        <authorList>
            <person name="Jeong J.-H."/>
            <person name="Song I."/>
            <person name="Kim S."/>
            <person name="Choi T."/>
            <person name="Kim D."/>
            <person name="Ryu S."/>
            <person name="Kim W."/>
        </authorList>
    </citation>
    <scope>NUCLEOTIDE SEQUENCE [LARGE SCALE GENOMIC DNA]</scope>
    <source>
        <tissue evidence="2">Muscle</tissue>
    </source>
</reference>
<feature type="region of interest" description="Disordered" evidence="1">
    <location>
        <begin position="21"/>
        <end position="73"/>
    </location>
</feature>
<protein>
    <submittedName>
        <fullName evidence="2">Uncharacterized protein</fullName>
    </submittedName>
</protein>
<keyword evidence="3" id="KW-1185">Reference proteome</keyword>
<proteinExistence type="predicted"/>
<accession>A0A5B7DCN7</accession>
<comment type="caution">
    <text evidence="2">The sequence shown here is derived from an EMBL/GenBank/DDBJ whole genome shotgun (WGS) entry which is preliminary data.</text>
</comment>
<dbReference type="AlphaFoldDB" id="A0A5B7DCN7"/>
<evidence type="ECO:0000256" key="1">
    <source>
        <dbReference type="SAM" id="MobiDB-lite"/>
    </source>
</evidence>
<evidence type="ECO:0000313" key="2">
    <source>
        <dbReference type="EMBL" id="MPC18989.1"/>
    </source>
</evidence>
<gene>
    <name evidence="2" type="ORF">E2C01_011889</name>
</gene>
<organism evidence="2 3">
    <name type="scientific">Portunus trituberculatus</name>
    <name type="common">Swimming crab</name>
    <name type="synonym">Neptunus trituberculatus</name>
    <dbReference type="NCBI Taxonomy" id="210409"/>
    <lineage>
        <taxon>Eukaryota</taxon>
        <taxon>Metazoa</taxon>
        <taxon>Ecdysozoa</taxon>
        <taxon>Arthropoda</taxon>
        <taxon>Crustacea</taxon>
        <taxon>Multicrustacea</taxon>
        <taxon>Malacostraca</taxon>
        <taxon>Eumalacostraca</taxon>
        <taxon>Eucarida</taxon>
        <taxon>Decapoda</taxon>
        <taxon>Pleocyemata</taxon>
        <taxon>Brachyura</taxon>
        <taxon>Eubrachyura</taxon>
        <taxon>Portunoidea</taxon>
        <taxon>Portunidae</taxon>
        <taxon>Portuninae</taxon>
        <taxon>Portunus</taxon>
    </lineage>
</organism>
<sequence>MDGGGGGVCGEVGLAVQAASDSPLRGAAPRDSHSLAATVDTRRDTARGAPAHNKSRRNLRNPKDATSVLRVSSSKGAGLRGMLLSGSPSFLARRKGW</sequence>
<dbReference type="Proteomes" id="UP000324222">
    <property type="component" value="Unassembled WGS sequence"/>
</dbReference>